<dbReference type="RefSeq" id="WP_069809180.1">
    <property type="nucleotide sequence ID" value="NZ_CP017305.1"/>
</dbReference>
<gene>
    <name evidence="3" type="ORF">BIU88_04490</name>
</gene>
<evidence type="ECO:0000313" key="4">
    <source>
        <dbReference type="Proteomes" id="UP000095185"/>
    </source>
</evidence>
<dbReference type="InterPro" id="IPR036291">
    <property type="entry name" value="NAD(P)-bd_dom_sf"/>
</dbReference>
<dbReference type="AlphaFoldDB" id="A0A1D8CX18"/>
<dbReference type="InterPro" id="IPR002347">
    <property type="entry name" value="SDR_fam"/>
</dbReference>
<dbReference type="KEGG" id="clz:BIU88_04490"/>
<protein>
    <submittedName>
        <fullName evidence="3">Short-chain dehydrogenase</fullName>
    </submittedName>
</protein>
<dbReference type="EMBL" id="CP017305">
    <property type="protein sequence ID" value="AOS83462.1"/>
    <property type="molecule type" value="Genomic_DNA"/>
</dbReference>
<sequence>MKNKVALVTGASRGIGRATAKLLAAEGAAVAVNWFQSESAARALVDEITQAGGRALAVRADVRDEAQVRAMVAEVEQSLGSVDLLVGNAAIGFPVKPFTEFTWDEFEAKLTGELKSIFFCCQAVLPGMIERKSGSIIAISSTLSRHSSPGFIVHSTAKSGLDAFVRSLAEEVGPFGVRVNVVAPGLTLTDATAWLPEEQKAMIGEMAPLKRVALPEDIAGVVLAVASSHSRFVTGCYIPVSGGLLML</sequence>
<dbReference type="Gene3D" id="3.40.50.720">
    <property type="entry name" value="NAD(P)-binding Rossmann-like Domain"/>
    <property type="match status" value="1"/>
</dbReference>
<dbReference type="PANTHER" id="PTHR43639">
    <property type="entry name" value="OXIDOREDUCTASE, SHORT-CHAIN DEHYDROGENASE/REDUCTASE FAMILY (AFU_ORTHOLOGUE AFUA_5G02870)"/>
    <property type="match status" value="1"/>
</dbReference>
<comment type="similarity">
    <text evidence="1">Belongs to the short-chain dehydrogenases/reductases (SDR) family.</text>
</comment>
<evidence type="ECO:0000256" key="1">
    <source>
        <dbReference type="ARBA" id="ARBA00006484"/>
    </source>
</evidence>
<dbReference type="Proteomes" id="UP000095185">
    <property type="component" value="Chromosome"/>
</dbReference>
<evidence type="ECO:0000256" key="2">
    <source>
        <dbReference type="ARBA" id="ARBA00023002"/>
    </source>
</evidence>
<proteinExistence type="inferred from homology"/>
<keyword evidence="4" id="KW-1185">Reference proteome</keyword>
<dbReference type="STRING" id="274537.BIU88_04490"/>
<dbReference type="PANTHER" id="PTHR43639:SF1">
    <property type="entry name" value="SHORT-CHAIN DEHYDROGENASE_REDUCTASE FAMILY PROTEIN"/>
    <property type="match status" value="1"/>
</dbReference>
<dbReference type="PRINTS" id="PR00080">
    <property type="entry name" value="SDRFAMILY"/>
</dbReference>
<evidence type="ECO:0000313" key="3">
    <source>
        <dbReference type="EMBL" id="AOS83462.1"/>
    </source>
</evidence>
<accession>A0A1D8CX18</accession>
<keyword evidence="2" id="KW-0560">Oxidoreductase</keyword>
<dbReference type="SUPFAM" id="SSF51735">
    <property type="entry name" value="NAD(P)-binding Rossmann-fold domains"/>
    <property type="match status" value="1"/>
</dbReference>
<reference evidence="3" key="1">
    <citation type="submission" date="2016-09" db="EMBL/GenBank/DDBJ databases">
        <title>Genome sequence of Chlorobaculum limnaeum.</title>
        <authorList>
            <person name="Liu Z."/>
            <person name="Tank M."/>
            <person name="Bryant D.A."/>
        </authorList>
    </citation>
    <scope>NUCLEOTIDE SEQUENCE [LARGE SCALE GENOMIC DNA]</scope>
    <source>
        <strain evidence="3">DSM 1677</strain>
    </source>
</reference>
<name>A0A1D8CX18_CHLLM</name>
<organism evidence="3 4">
    <name type="scientific">Chlorobaculum limnaeum</name>
    <dbReference type="NCBI Taxonomy" id="274537"/>
    <lineage>
        <taxon>Bacteria</taxon>
        <taxon>Pseudomonadati</taxon>
        <taxon>Chlorobiota</taxon>
        <taxon>Chlorobiia</taxon>
        <taxon>Chlorobiales</taxon>
        <taxon>Chlorobiaceae</taxon>
        <taxon>Chlorobaculum</taxon>
    </lineage>
</organism>
<dbReference type="PRINTS" id="PR00081">
    <property type="entry name" value="GDHRDH"/>
</dbReference>
<dbReference type="FunFam" id="3.40.50.720:FF:000084">
    <property type="entry name" value="Short-chain dehydrogenase reductase"/>
    <property type="match status" value="1"/>
</dbReference>
<dbReference type="OrthoDB" id="9788235at2"/>
<dbReference type="GO" id="GO:0016491">
    <property type="term" value="F:oxidoreductase activity"/>
    <property type="evidence" value="ECO:0007669"/>
    <property type="project" value="UniProtKB-KW"/>
</dbReference>
<dbReference type="Pfam" id="PF13561">
    <property type="entry name" value="adh_short_C2"/>
    <property type="match status" value="1"/>
</dbReference>